<evidence type="ECO:0000313" key="2">
    <source>
        <dbReference type="Proteomes" id="UP000053413"/>
    </source>
</evidence>
<accession>A0A0X3WYD9</accession>
<dbReference type="EMBL" id="LLZJ01000155">
    <property type="protein sequence ID" value="KUL61878.1"/>
    <property type="molecule type" value="Genomic_DNA"/>
</dbReference>
<dbReference type="OrthoDB" id="4290334at2"/>
<comment type="caution">
    <text evidence="1">The sequence shown here is derived from an EMBL/GenBank/DDBJ whole genome shotgun (WGS) entry which is preliminary data.</text>
</comment>
<sequence>MKITEEHIDALRSARHQSARAEARAVAELLREALGRLGFTPDAAMPHDIKDDALFWPVLRGEVTVSGHPMVALGRIPLDSANRLAEILMRAALEEHTKKATTR</sequence>
<gene>
    <name evidence="1" type="ORF">ADL28_13990</name>
</gene>
<dbReference type="RefSeq" id="WP_059144076.1">
    <property type="nucleotide sequence ID" value="NZ_LLZJ01000155.1"/>
</dbReference>
<reference evidence="2" key="1">
    <citation type="submission" date="2015-10" db="EMBL/GenBank/DDBJ databases">
        <authorList>
            <person name="Ju K.-S."/>
            <person name="Doroghazi J.R."/>
            <person name="Metcalf W.W."/>
        </authorList>
    </citation>
    <scope>NUCLEOTIDE SEQUENCE [LARGE SCALE GENOMIC DNA]</scope>
    <source>
        <strain evidence="2">NRRL F-8817</strain>
    </source>
</reference>
<evidence type="ECO:0000313" key="1">
    <source>
        <dbReference type="EMBL" id="KUL61878.1"/>
    </source>
</evidence>
<proteinExistence type="predicted"/>
<name>A0A0X3WYD9_STRVO</name>
<dbReference type="Proteomes" id="UP000053413">
    <property type="component" value="Unassembled WGS sequence"/>
</dbReference>
<protein>
    <submittedName>
        <fullName evidence="1">Uncharacterized protein</fullName>
    </submittedName>
</protein>
<organism evidence="1 2">
    <name type="scientific">Streptomyces violaceusniger</name>
    <dbReference type="NCBI Taxonomy" id="68280"/>
    <lineage>
        <taxon>Bacteria</taxon>
        <taxon>Bacillati</taxon>
        <taxon>Actinomycetota</taxon>
        <taxon>Actinomycetes</taxon>
        <taxon>Kitasatosporales</taxon>
        <taxon>Streptomycetaceae</taxon>
        <taxon>Streptomyces</taxon>
        <taxon>Streptomyces violaceusniger group</taxon>
    </lineage>
</organism>
<dbReference type="AlphaFoldDB" id="A0A0X3WYD9"/>